<dbReference type="EMBL" id="CM001022">
    <property type="protein sequence ID" value="EFQ23004.1"/>
    <property type="molecule type" value="Genomic_DNA"/>
</dbReference>
<dbReference type="STRING" id="584708.Apau_0571"/>
<proteinExistence type="predicted"/>
<sequence>MQGGRPAREDEHLCLEDGEVRLWVPRWMRFEEDRVRLEVRGFLWTARVEADSAILPHGCV</sequence>
<protein>
    <submittedName>
        <fullName evidence="1">Uncharacterized protein</fullName>
    </submittedName>
</protein>
<evidence type="ECO:0000313" key="2">
    <source>
        <dbReference type="Proteomes" id="UP000005096"/>
    </source>
</evidence>
<reference evidence="1 2" key="1">
    <citation type="journal article" date="2010" name="Stand. Genomic Sci.">
        <title>Non-contiguous finished genome sequence of Aminomonas paucivorans type strain (GLU-3).</title>
        <authorList>
            <person name="Pitluck S."/>
            <person name="Yasawong M."/>
            <person name="Held B."/>
            <person name="Lapidus A."/>
            <person name="Nolan M."/>
            <person name="Copeland A."/>
            <person name="Lucas S."/>
            <person name="Del Rio T.G."/>
            <person name="Tice H."/>
            <person name="Cheng J.F."/>
            <person name="Chertkov O."/>
            <person name="Goodwin L."/>
            <person name="Tapia R."/>
            <person name="Han C."/>
            <person name="Liolios K."/>
            <person name="Ivanova N."/>
            <person name="Mavromatis K."/>
            <person name="Ovchinnikova G."/>
            <person name="Pati A."/>
            <person name="Chen A."/>
            <person name="Palaniappan K."/>
            <person name="Land M."/>
            <person name="Hauser L."/>
            <person name="Chang Y.J."/>
            <person name="Jeffries C.D."/>
            <person name="Pukall R."/>
            <person name="Spring S."/>
            <person name="Rohde M."/>
            <person name="Sikorski J."/>
            <person name="Goker M."/>
            <person name="Woyke T."/>
            <person name="Bristow J."/>
            <person name="Eisen J.A."/>
            <person name="Markowitz V."/>
            <person name="Hugenholtz P."/>
            <person name="Kyrpides N.C."/>
            <person name="Klenk H.P."/>
        </authorList>
    </citation>
    <scope>NUCLEOTIDE SEQUENCE [LARGE SCALE GENOMIC DNA]</scope>
    <source>
        <strain evidence="1 2">DSM 12260</strain>
    </source>
</reference>
<dbReference type="Proteomes" id="UP000005096">
    <property type="component" value="Chromosome"/>
</dbReference>
<gene>
    <name evidence="1" type="ORF">Apau_0571</name>
</gene>
<keyword evidence="2" id="KW-1185">Reference proteome</keyword>
<dbReference type="AlphaFoldDB" id="E3D0I5"/>
<evidence type="ECO:0000313" key="1">
    <source>
        <dbReference type="EMBL" id="EFQ23004.1"/>
    </source>
</evidence>
<dbReference type="OrthoDB" id="6408at2"/>
<dbReference type="HOGENOM" id="CLU_2930924_0_0_0"/>
<dbReference type="PaxDb" id="584708-Apau_0571"/>
<dbReference type="RefSeq" id="WP_006300158.1">
    <property type="nucleotide sequence ID" value="NZ_CM001022.1"/>
</dbReference>
<name>E3D0I5_9BACT</name>
<accession>E3D0I5</accession>
<organism evidence="1 2">
    <name type="scientific">Aminomonas paucivorans DSM 12260</name>
    <dbReference type="NCBI Taxonomy" id="584708"/>
    <lineage>
        <taxon>Bacteria</taxon>
        <taxon>Thermotogati</taxon>
        <taxon>Synergistota</taxon>
        <taxon>Synergistia</taxon>
        <taxon>Synergistales</taxon>
        <taxon>Synergistaceae</taxon>
        <taxon>Aminomonas</taxon>
    </lineage>
</organism>